<organism evidence="3 4">
    <name type="scientific">Neorhizobium huautlense</name>
    <dbReference type="NCBI Taxonomy" id="67774"/>
    <lineage>
        <taxon>Bacteria</taxon>
        <taxon>Pseudomonadati</taxon>
        <taxon>Pseudomonadota</taxon>
        <taxon>Alphaproteobacteria</taxon>
        <taxon>Hyphomicrobiales</taxon>
        <taxon>Rhizobiaceae</taxon>
        <taxon>Rhizobium/Agrobacterium group</taxon>
        <taxon>Neorhizobium</taxon>
    </lineage>
</organism>
<feature type="chain" id="PRO_5045527609" evidence="2">
    <location>
        <begin position="19"/>
        <end position="105"/>
    </location>
</feature>
<sequence>MSLIFHFFSLLALVAAIAAGTVDAIQSVASSSTMLASLGDLWIAISPGTLVATEDLVEFYIHPEAWQQGAAFLLTQPACAVFLVLALILWIAGYRRPKPFGRFAA</sequence>
<evidence type="ECO:0000256" key="1">
    <source>
        <dbReference type="SAM" id="Phobius"/>
    </source>
</evidence>
<evidence type="ECO:0000313" key="4">
    <source>
        <dbReference type="Proteomes" id="UP001241472"/>
    </source>
</evidence>
<accession>A0ABT9PVN1</accession>
<dbReference type="EMBL" id="JAUSRF010000010">
    <property type="protein sequence ID" value="MDP9838529.1"/>
    <property type="molecule type" value="Genomic_DNA"/>
</dbReference>
<reference evidence="3 4" key="1">
    <citation type="submission" date="2023-07" db="EMBL/GenBank/DDBJ databases">
        <title>Sorghum-associated microbial communities from plants grown in Nebraska, USA.</title>
        <authorList>
            <person name="Schachtman D."/>
        </authorList>
    </citation>
    <scope>NUCLEOTIDE SEQUENCE [LARGE SCALE GENOMIC DNA]</scope>
    <source>
        <strain evidence="3 4">DS1307</strain>
    </source>
</reference>
<feature type="transmembrane region" description="Helical" evidence="1">
    <location>
        <begin position="70"/>
        <end position="92"/>
    </location>
</feature>
<comment type="caution">
    <text evidence="3">The sequence shown here is derived from an EMBL/GenBank/DDBJ whole genome shotgun (WGS) entry which is preliminary data.</text>
</comment>
<evidence type="ECO:0000313" key="3">
    <source>
        <dbReference type="EMBL" id="MDP9838529.1"/>
    </source>
</evidence>
<dbReference type="RefSeq" id="WP_306836505.1">
    <property type="nucleotide sequence ID" value="NZ_JAUSRF010000010.1"/>
</dbReference>
<dbReference type="Proteomes" id="UP001241472">
    <property type="component" value="Unassembled WGS sequence"/>
</dbReference>
<protein>
    <submittedName>
        <fullName evidence="3">Uncharacterized protein</fullName>
    </submittedName>
</protein>
<gene>
    <name evidence="3" type="ORF">J2T09_003297</name>
</gene>
<keyword evidence="4" id="KW-1185">Reference proteome</keyword>
<keyword evidence="1" id="KW-0812">Transmembrane</keyword>
<keyword evidence="2" id="KW-0732">Signal</keyword>
<name>A0ABT9PVN1_9HYPH</name>
<evidence type="ECO:0000256" key="2">
    <source>
        <dbReference type="SAM" id="SignalP"/>
    </source>
</evidence>
<keyword evidence="1" id="KW-1133">Transmembrane helix</keyword>
<keyword evidence="1" id="KW-0472">Membrane</keyword>
<feature type="signal peptide" evidence="2">
    <location>
        <begin position="1"/>
        <end position="18"/>
    </location>
</feature>
<proteinExistence type="predicted"/>